<dbReference type="AlphaFoldDB" id="A0A9P5YW13"/>
<evidence type="ECO:0000313" key="2">
    <source>
        <dbReference type="Proteomes" id="UP000807469"/>
    </source>
</evidence>
<accession>A0A9P5YW13</accession>
<keyword evidence="2" id="KW-1185">Reference proteome</keyword>
<comment type="caution">
    <text evidence="1">The sequence shown here is derived from an EMBL/GenBank/DDBJ whole genome shotgun (WGS) entry which is preliminary data.</text>
</comment>
<dbReference type="EMBL" id="MU155283">
    <property type="protein sequence ID" value="KAF9476762.1"/>
    <property type="molecule type" value="Genomic_DNA"/>
</dbReference>
<protein>
    <submittedName>
        <fullName evidence="1">Uncharacterized protein</fullName>
    </submittedName>
</protein>
<sequence>MASKYQPKPANRRPLIAKVQTRKYEVEMPESEFFLIGQVVMVRRVSQQGAGVWMPAMVEMPVIKNEFTKDKEEERVYSVKVMAKAFEGGYTLEEYSPKRGEIRDVLAQERNYALNAFKGTDKEVVWAGWGS</sequence>
<proteinExistence type="predicted"/>
<dbReference type="Proteomes" id="UP000807469">
    <property type="component" value="Unassembled WGS sequence"/>
</dbReference>
<organism evidence="1 2">
    <name type="scientific">Pholiota conissans</name>
    <dbReference type="NCBI Taxonomy" id="109636"/>
    <lineage>
        <taxon>Eukaryota</taxon>
        <taxon>Fungi</taxon>
        <taxon>Dikarya</taxon>
        <taxon>Basidiomycota</taxon>
        <taxon>Agaricomycotina</taxon>
        <taxon>Agaricomycetes</taxon>
        <taxon>Agaricomycetidae</taxon>
        <taxon>Agaricales</taxon>
        <taxon>Agaricineae</taxon>
        <taxon>Strophariaceae</taxon>
        <taxon>Pholiota</taxon>
    </lineage>
</organism>
<evidence type="ECO:0000313" key="1">
    <source>
        <dbReference type="EMBL" id="KAF9476762.1"/>
    </source>
</evidence>
<reference evidence="1" key="1">
    <citation type="submission" date="2020-11" db="EMBL/GenBank/DDBJ databases">
        <authorList>
            <consortium name="DOE Joint Genome Institute"/>
            <person name="Ahrendt S."/>
            <person name="Riley R."/>
            <person name="Andreopoulos W."/>
            <person name="Labutti K."/>
            <person name="Pangilinan J."/>
            <person name="Ruiz-Duenas F.J."/>
            <person name="Barrasa J.M."/>
            <person name="Sanchez-Garcia M."/>
            <person name="Camarero S."/>
            <person name="Miyauchi S."/>
            <person name="Serrano A."/>
            <person name="Linde D."/>
            <person name="Babiker R."/>
            <person name="Drula E."/>
            <person name="Ayuso-Fernandez I."/>
            <person name="Pacheco R."/>
            <person name="Padilla G."/>
            <person name="Ferreira P."/>
            <person name="Barriuso J."/>
            <person name="Kellner H."/>
            <person name="Castanera R."/>
            <person name="Alfaro M."/>
            <person name="Ramirez L."/>
            <person name="Pisabarro A.G."/>
            <person name="Kuo A."/>
            <person name="Tritt A."/>
            <person name="Lipzen A."/>
            <person name="He G."/>
            <person name="Yan M."/>
            <person name="Ng V."/>
            <person name="Cullen D."/>
            <person name="Martin F."/>
            <person name="Rosso M.-N."/>
            <person name="Henrissat B."/>
            <person name="Hibbett D."/>
            <person name="Martinez A.T."/>
            <person name="Grigoriev I.V."/>
        </authorList>
    </citation>
    <scope>NUCLEOTIDE SEQUENCE</scope>
    <source>
        <strain evidence="1">CIRM-BRFM 674</strain>
    </source>
</reference>
<name>A0A9P5YW13_9AGAR</name>
<gene>
    <name evidence="1" type="ORF">BDN70DRAFT_934783</name>
</gene>